<reference evidence="4 5" key="1">
    <citation type="submission" date="2025-05" db="UniProtKB">
        <authorList>
            <consortium name="RefSeq"/>
        </authorList>
    </citation>
    <scope>IDENTIFICATION</scope>
    <source>
        <tissue evidence="4 5">Blood</tissue>
    </source>
</reference>
<dbReference type="RefSeq" id="XP_070475718.1">
    <property type="nucleotide sequence ID" value="XM_070619617.1"/>
</dbReference>
<keyword evidence="2" id="KW-0732">Signal</keyword>
<feature type="chain" id="PRO_5045027053" evidence="2">
    <location>
        <begin position="20"/>
        <end position="75"/>
    </location>
</feature>
<dbReference type="Proteomes" id="UP001652662">
    <property type="component" value="Chromosome 5"/>
</dbReference>
<dbReference type="GeneID" id="103542602"/>
<feature type="region of interest" description="Disordered" evidence="1">
    <location>
        <begin position="20"/>
        <end position="45"/>
    </location>
</feature>
<dbReference type="RefSeq" id="XP_070475717.1">
    <property type="nucleotide sequence ID" value="XM_070619616.1"/>
</dbReference>
<evidence type="ECO:0000313" key="7">
    <source>
        <dbReference type="RefSeq" id="XP_070475718.1"/>
    </source>
</evidence>
<evidence type="ECO:0000256" key="2">
    <source>
        <dbReference type="SAM" id="SignalP"/>
    </source>
</evidence>
<proteinExistence type="predicted"/>
<dbReference type="RefSeq" id="XP_070475716.1">
    <property type="nucleotide sequence ID" value="XM_070619615.1"/>
</dbReference>
<dbReference type="RefSeq" id="XP_070475715.1">
    <property type="nucleotide sequence ID" value="XM_070619614.1"/>
</dbReference>
<gene>
    <name evidence="4 5 6 7" type="primary">MUCL1</name>
</gene>
<organism evidence="3 7">
    <name type="scientific">Equus przewalskii</name>
    <name type="common">Przewalski's horse</name>
    <name type="synonym">Equus caballus przewalskii</name>
    <dbReference type="NCBI Taxonomy" id="9798"/>
    <lineage>
        <taxon>Eukaryota</taxon>
        <taxon>Metazoa</taxon>
        <taxon>Chordata</taxon>
        <taxon>Craniata</taxon>
        <taxon>Vertebrata</taxon>
        <taxon>Euteleostomi</taxon>
        <taxon>Mammalia</taxon>
        <taxon>Eutheria</taxon>
        <taxon>Laurasiatheria</taxon>
        <taxon>Perissodactyla</taxon>
        <taxon>Equidae</taxon>
        <taxon>Equus</taxon>
    </lineage>
</organism>
<evidence type="ECO:0000313" key="4">
    <source>
        <dbReference type="RefSeq" id="XP_070475715.1"/>
    </source>
</evidence>
<feature type="compositionally biased region" description="Low complexity" evidence="1">
    <location>
        <begin position="22"/>
        <end position="45"/>
    </location>
</feature>
<accession>A0ABM4PEV6</accession>
<name>A0ABM4PEV6_EQUPR</name>
<evidence type="ECO:0000313" key="5">
    <source>
        <dbReference type="RefSeq" id="XP_070475716.1"/>
    </source>
</evidence>
<keyword evidence="3" id="KW-1185">Reference proteome</keyword>
<sequence length="75" mass="7552">MKLLAFLVLVAVSTFLVSGQNATDAPSDTSSAASTAAVTTAPASTTSAASTTAATTRKNFLSGSIFDQIRKILGK</sequence>
<feature type="signal peptide" evidence="2">
    <location>
        <begin position="1"/>
        <end position="19"/>
    </location>
</feature>
<evidence type="ECO:0000313" key="6">
    <source>
        <dbReference type="RefSeq" id="XP_070475717.1"/>
    </source>
</evidence>
<evidence type="ECO:0000256" key="1">
    <source>
        <dbReference type="SAM" id="MobiDB-lite"/>
    </source>
</evidence>
<protein>
    <submittedName>
        <fullName evidence="4 5">Mucin-like protein 1</fullName>
    </submittedName>
</protein>
<evidence type="ECO:0000313" key="3">
    <source>
        <dbReference type="Proteomes" id="UP001652662"/>
    </source>
</evidence>